<organism evidence="4 5">
    <name type="scientific">Coprinellus micaceus</name>
    <name type="common">Glistening ink-cap mushroom</name>
    <name type="synonym">Coprinus micaceus</name>
    <dbReference type="NCBI Taxonomy" id="71717"/>
    <lineage>
        <taxon>Eukaryota</taxon>
        <taxon>Fungi</taxon>
        <taxon>Dikarya</taxon>
        <taxon>Basidiomycota</taxon>
        <taxon>Agaricomycotina</taxon>
        <taxon>Agaricomycetes</taxon>
        <taxon>Agaricomycetidae</taxon>
        <taxon>Agaricales</taxon>
        <taxon>Agaricineae</taxon>
        <taxon>Psathyrellaceae</taxon>
        <taxon>Coprinellus</taxon>
    </lineage>
</organism>
<keyword evidence="1" id="KW-0862">Zinc</keyword>
<evidence type="ECO:0000313" key="5">
    <source>
        <dbReference type="Proteomes" id="UP000298030"/>
    </source>
</evidence>
<feature type="region of interest" description="Disordered" evidence="2">
    <location>
        <begin position="213"/>
        <end position="236"/>
    </location>
</feature>
<feature type="region of interest" description="Disordered" evidence="2">
    <location>
        <begin position="357"/>
        <end position="381"/>
    </location>
</feature>
<comment type="caution">
    <text evidence="4">The sequence shown here is derived from an EMBL/GenBank/DDBJ whole genome shotgun (WGS) entry which is preliminary data.</text>
</comment>
<accession>A0A4Y7SHL7</accession>
<feature type="region of interest" description="Disordered" evidence="2">
    <location>
        <begin position="1029"/>
        <end position="1048"/>
    </location>
</feature>
<protein>
    <recommendedName>
        <fullName evidence="3">RING-type domain-containing protein</fullName>
    </recommendedName>
</protein>
<gene>
    <name evidence="4" type="ORF">FA13DRAFT_1717159</name>
</gene>
<feature type="region of interest" description="Disordered" evidence="2">
    <location>
        <begin position="1056"/>
        <end position="1084"/>
    </location>
</feature>
<reference evidence="4 5" key="1">
    <citation type="journal article" date="2019" name="Nat. Ecol. Evol.">
        <title>Megaphylogeny resolves global patterns of mushroom evolution.</title>
        <authorList>
            <person name="Varga T."/>
            <person name="Krizsan K."/>
            <person name="Foldi C."/>
            <person name="Dima B."/>
            <person name="Sanchez-Garcia M."/>
            <person name="Sanchez-Ramirez S."/>
            <person name="Szollosi G.J."/>
            <person name="Szarkandi J.G."/>
            <person name="Papp V."/>
            <person name="Albert L."/>
            <person name="Andreopoulos W."/>
            <person name="Angelini C."/>
            <person name="Antonin V."/>
            <person name="Barry K.W."/>
            <person name="Bougher N.L."/>
            <person name="Buchanan P."/>
            <person name="Buyck B."/>
            <person name="Bense V."/>
            <person name="Catcheside P."/>
            <person name="Chovatia M."/>
            <person name="Cooper J."/>
            <person name="Damon W."/>
            <person name="Desjardin D."/>
            <person name="Finy P."/>
            <person name="Geml J."/>
            <person name="Haridas S."/>
            <person name="Hughes K."/>
            <person name="Justo A."/>
            <person name="Karasinski D."/>
            <person name="Kautmanova I."/>
            <person name="Kiss B."/>
            <person name="Kocsube S."/>
            <person name="Kotiranta H."/>
            <person name="LaButti K.M."/>
            <person name="Lechner B.E."/>
            <person name="Liimatainen K."/>
            <person name="Lipzen A."/>
            <person name="Lukacs Z."/>
            <person name="Mihaltcheva S."/>
            <person name="Morgado L.N."/>
            <person name="Niskanen T."/>
            <person name="Noordeloos M.E."/>
            <person name="Ohm R.A."/>
            <person name="Ortiz-Santana B."/>
            <person name="Ovrebo C."/>
            <person name="Racz N."/>
            <person name="Riley R."/>
            <person name="Savchenko A."/>
            <person name="Shiryaev A."/>
            <person name="Soop K."/>
            <person name="Spirin V."/>
            <person name="Szebenyi C."/>
            <person name="Tomsovsky M."/>
            <person name="Tulloss R.E."/>
            <person name="Uehling J."/>
            <person name="Grigoriev I.V."/>
            <person name="Vagvolgyi C."/>
            <person name="Papp T."/>
            <person name="Martin F.M."/>
            <person name="Miettinen O."/>
            <person name="Hibbett D.S."/>
            <person name="Nagy L.G."/>
        </authorList>
    </citation>
    <scope>NUCLEOTIDE SEQUENCE [LARGE SCALE GENOMIC DNA]</scope>
    <source>
        <strain evidence="4 5">FP101781</strain>
    </source>
</reference>
<dbReference type="InterPro" id="IPR001841">
    <property type="entry name" value="Znf_RING"/>
</dbReference>
<dbReference type="Proteomes" id="UP000298030">
    <property type="component" value="Unassembled WGS sequence"/>
</dbReference>
<dbReference type="EMBL" id="QPFP01000118">
    <property type="protein sequence ID" value="TEB21188.1"/>
    <property type="molecule type" value="Genomic_DNA"/>
</dbReference>
<feature type="compositionally biased region" description="Pro residues" evidence="2">
    <location>
        <begin position="1061"/>
        <end position="1072"/>
    </location>
</feature>
<keyword evidence="1" id="KW-0479">Metal-binding</keyword>
<proteinExistence type="predicted"/>
<evidence type="ECO:0000256" key="1">
    <source>
        <dbReference type="PROSITE-ProRule" id="PRU00175"/>
    </source>
</evidence>
<dbReference type="PROSITE" id="PS50089">
    <property type="entry name" value="ZF_RING_2"/>
    <property type="match status" value="1"/>
</dbReference>
<name>A0A4Y7SHL7_COPMI</name>
<feature type="region of interest" description="Disordered" evidence="2">
    <location>
        <begin position="105"/>
        <end position="153"/>
    </location>
</feature>
<feature type="compositionally biased region" description="Basic residues" evidence="2">
    <location>
        <begin position="520"/>
        <end position="529"/>
    </location>
</feature>
<feature type="region of interest" description="Disordered" evidence="2">
    <location>
        <begin position="479"/>
        <end position="529"/>
    </location>
</feature>
<feature type="compositionally biased region" description="Basic and acidic residues" evidence="2">
    <location>
        <begin position="105"/>
        <end position="131"/>
    </location>
</feature>
<dbReference type="AlphaFoldDB" id="A0A4Y7SHL7"/>
<sequence>MEAVCHEVDWVEGRGSRVEEVLSGSWVMLTDDRGAEICESQSPNFFKLGYLSLAWASERYGTTGEGERAITHKDGVEYDEKIRHLEGRLGVVDGSEEGRRRNLHVYDERESGSTEDRGGRGGREDVKRIKVENGGWSHGTGPQKRRLPEASAPNCREKTAYTHTLPRFYDIENIATVWDEGSTIDRMVVHLGFLCANKKVHMTVHGIWDSKSARDSRNMKEERKGEKEDMCKPGEQKGTGDLEWAVEADGRCWRWHFCGCDRTWRLRIGSVTGEGNGVEIWKKRSVSRKNRAKKGAPWAPARTDRFYSYPKVCDLCGGHQPRRPPGFVPPAHYGLTAGDNTWPSFREVVVLVLSERDGVDEKGQGDDSHGPSITNHKQGTDDVGFEERLELGVFGEASMKVLGRKRLVNTRNASQSELTTCSQVPHPKMATQNASADPHNWVFSHERLEFDRHFASGMWKARCQPYDVLVDGIGGQWHDEEGGERKARRGTHHRAFDGTAHGPRNQSRPSTYEGAQAKGMSRKQRVKRKREKRILPGLGEGDGGSVEVAEQMARWVHVGNNVIEGKENGGSKGVIAVVGWTLFWYLDPGSVIHFTYLGFTWSSRQLKKITGLEGQLLRSPTEVVTGNDHGNCSQTGAESADQQFKESHTVEIMATHVLSTWTSQCDGSPAFDTDPELAHGINLDHSPPALRLNPDLAANMLPACGTCFQRLNPVSKAACCLPCGHILCCECFLQLGYDAIGCPLKCRDYYRSHQLSPVEMALSPLDSIDDSAAVLQTLRSADTSLKYWQTLCNALSDRVRCSFLHLALADQDVISLTEEIGQEALAHKSLLEDINSAQQALNTELQEDVVLDEHLTTLHRQWKGEEINWVQMKSAGNRAEVSVGSETHIWGRGVTQQKGGGKGGEAGLAKSGATTREPVKKRRPDGMKGRDSTGIRDGSEGRTIFLKANRTGGQKGRKKRRETEEVELQRGRRGRGGLSVKSAYRDPDSGMRASAKLVLGARKKERLTEPRAFASTSKKAQVISLEARRPEDMTVRSPGLELRYDPRGRQRAALLVQQVDLPPPREVPPPPRSKSRHLPPLPAG</sequence>
<keyword evidence="5" id="KW-1185">Reference proteome</keyword>
<feature type="compositionally biased region" description="Basic and acidic residues" evidence="2">
    <location>
        <begin position="961"/>
        <end position="970"/>
    </location>
</feature>
<feature type="domain" description="RING-type" evidence="3">
    <location>
        <begin position="704"/>
        <end position="744"/>
    </location>
</feature>
<evidence type="ECO:0000313" key="4">
    <source>
        <dbReference type="EMBL" id="TEB21188.1"/>
    </source>
</evidence>
<dbReference type="GO" id="GO:0008270">
    <property type="term" value="F:zinc ion binding"/>
    <property type="evidence" value="ECO:0007669"/>
    <property type="project" value="UniProtKB-KW"/>
</dbReference>
<evidence type="ECO:0000256" key="2">
    <source>
        <dbReference type="SAM" id="MobiDB-lite"/>
    </source>
</evidence>
<evidence type="ECO:0000259" key="3">
    <source>
        <dbReference type="PROSITE" id="PS50089"/>
    </source>
</evidence>
<feature type="region of interest" description="Disordered" evidence="2">
    <location>
        <begin position="893"/>
        <end position="988"/>
    </location>
</feature>
<feature type="compositionally biased region" description="Basic and acidic residues" evidence="2">
    <location>
        <begin position="924"/>
        <end position="940"/>
    </location>
</feature>
<keyword evidence="1" id="KW-0863">Zinc-finger</keyword>
<feature type="compositionally biased region" description="Basic and acidic residues" evidence="2">
    <location>
        <begin position="357"/>
        <end position="369"/>
    </location>
</feature>